<dbReference type="InterPro" id="IPR035644">
    <property type="entry name" value="MraZ_C"/>
</dbReference>
<dbReference type="InterPro" id="IPR007159">
    <property type="entry name" value="SpoVT-AbrB_dom"/>
</dbReference>
<feature type="domain" description="SpoVT-AbrB" evidence="8">
    <location>
        <begin position="7"/>
        <end position="50"/>
    </location>
</feature>
<feature type="domain" description="SpoVT-AbrB" evidence="8">
    <location>
        <begin position="79"/>
        <end position="122"/>
    </location>
</feature>
<comment type="similarity">
    <text evidence="7">Belongs to the MraZ family.</text>
</comment>
<dbReference type="PANTHER" id="PTHR34701:SF1">
    <property type="entry name" value="TRANSCRIPTIONAL REGULATOR MRAZ"/>
    <property type="match status" value="1"/>
</dbReference>
<dbReference type="Proteomes" id="UP000590542">
    <property type="component" value="Unassembled WGS sequence"/>
</dbReference>
<proteinExistence type="inferred from homology"/>
<sequence length="136" mass="15721">MRMFLGEYQPNITEGSRLALPKKLREQIRGDELVLSKGFEKCIFVYDKEDWVVEANKQVENPISDSKTRDLKRYMYAGAVESTIDAQGRIVLPNSLREYADISKRTSVIGAGDHIEIWDLNNWKERLEKISREISA</sequence>
<dbReference type="NCBIfam" id="TIGR00242">
    <property type="entry name" value="division/cell wall cluster transcriptional repressor MraZ"/>
    <property type="match status" value="1"/>
</dbReference>
<dbReference type="SUPFAM" id="SSF89447">
    <property type="entry name" value="AbrB/MazE/MraZ-like"/>
    <property type="match status" value="1"/>
</dbReference>
<keyword evidence="6 7" id="KW-0804">Transcription</keyword>
<comment type="caution">
    <text evidence="9">The sequence shown here is derived from an EMBL/GenBank/DDBJ whole genome shotgun (WGS) entry which is preliminary data.</text>
</comment>
<evidence type="ECO:0000256" key="2">
    <source>
        <dbReference type="ARBA" id="ARBA00022490"/>
    </source>
</evidence>
<dbReference type="AlphaFoldDB" id="A0A7X9HSN2"/>
<dbReference type="EMBL" id="JAAZNV010000006">
    <property type="protein sequence ID" value="NMB91507.1"/>
    <property type="molecule type" value="Genomic_DNA"/>
</dbReference>
<dbReference type="Pfam" id="PF02381">
    <property type="entry name" value="MraZ"/>
    <property type="match status" value="2"/>
</dbReference>
<accession>A0A7X9HSN2</accession>
<evidence type="ECO:0000313" key="9">
    <source>
        <dbReference type="EMBL" id="NMB91507.1"/>
    </source>
</evidence>
<protein>
    <recommendedName>
        <fullName evidence="1 7">Transcriptional regulator MraZ</fullName>
    </recommendedName>
</protein>
<gene>
    <name evidence="7 9" type="primary">mraZ</name>
    <name evidence="9" type="ORF">GYA37_01505</name>
</gene>
<comment type="subunit">
    <text evidence="7">Forms oligomers.</text>
</comment>
<evidence type="ECO:0000256" key="1">
    <source>
        <dbReference type="ARBA" id="ARBA00013860"/>
    </source>
</evidence>
<dbReference type="Gene3D" id="3.40.1550.20">
    <property type="entry name" value="Transcriptional regulator MraZ domain"/>
    <property type="match status" value="1"/>
</dbReference>
<keyword evidence="4 7" id="KW-0805">Transcription regulation</keyword>
<dbReference type="PROSITE" id="PS51740">
    <property type="entry name" value="SPOVT_ABRB"/>
    <property type="match status" value="2"/>
</dbReference>
<dbReference type="InterPro" id="IPR038619">
    <property type="entry name" value="MraZ_sf"/>
</dbReference>
<evidence type="ECO:0000256" key="6">
    <source>
        <dbReference type="ARBA" id="ARBA00023163"/>
    </source>
</evidence>
<reference evidence="9 10" key="1">
    <citation type="journal article" date="2020" name="Biotechnol. Biofuels">
        <title>New insights from the biogas microbiome by comprehensive genome-resolved metagenomics of nearly 1600 species originating from multiple anaerobic digesters.</title>
        <authorList>
            <person name="Campanaro S."/>
            <person name="Treu L."/>
            <person name="Rodriguez-R L.M."/>
            <person name="Kovalovszki A."/>
            <person name="Ziels R.M."/>
            <person name="Maus I."/>
            <person name="Zhu X."/>
            <person name="Kougias P.G."/>
            <person name="Basile A."/>
            <person name="Luo G."/>
            <person name="Schluter A."/>
            <person name="Konstantinidis K.T."/>
            <person name="Angelidaki I."/>
        </authorList>
    </citation>
    <scope>NUCLEOTIDE SEQUENCE [LARGE SCALE GENOMIC DNA]</scope>
    <source>
        <strain evidence="9">AS27yjCOA_202</strain>
    </source>
</reference>
<dbReference type="CDD" id="cd16321">
    <property type="entry name" value="MraZ_C"/>
    <property type="match status" value="1"/>
</dbReference>
<comment type="subcellular location">
    <subcellularLocation>
        <location evidence="7">Cytoplasm</location>
        <location evidence="7">Nucleoid</location>
    </subcellularLocation>
</comment>
<dbReference type="HAMAP" id="MF_01008">
    <property type="entry name" value="MraZ"/>
    <property type="match status" value="1"/>
</dbReference>
<keyword evidence="3" id="KW-0677">Repeat</keyword>
<keyword evidence="2 7" id="KW-0963">Cytoplasm</keyword>
<organism evidence="9 10">
    <name type="scientific">candidate division WWE3 bacterium</name>
    <dbReference type="NCBI Taxonomy" id="2053526"/>
    <lineage>
        <taxon>Bacteria</taxon>
        <taxon>Katanobacteria</taxon>
    </lineage>
</organism>
<name>A0A7X9HSN2_UNCKA</name>
<dbReference type="InterPro" id="IPR035642">
    <property type="entry name" value="MraZ_N"/>
</dbReference>
<dbReference type="CDD" id="cd16320">
    <property type="entry name" value="MraZ_N"/>
    <property type="match status" value="1"/>
</dbReference>
<dbReference type="InterPro" id="IPR003444">
    <property type="entry name" value="MraZ"/>
</dbReference>
<evidence type="ECO:0000259" key="8">
    <source>
        <dbReference type="PROSITE" id="PS51740"/>
    </source>
</evidence>
<dbReference type="InterPro" id="IPR037914">
    <property type="entry name" value="SpoVT-AbrB_sf"/>
</dbReference>
<evidence type="ECO:0000256" key="4">
    <source>
        <dbReference type="ARBA" id="ARBA00023015"/>
    </source>
</evidence>
<dbReference type="GO" id="GO:0009295">
    <property type="term" value="C:nucleoid"/>
    <property type="evidence" value="ECO:0007669"/>
    <property type="project" value="UniProtKB-SubCell"/>
</dbReference>
<dbReference type="GO" id="GO:0000976">
    <property type="term" value="F:transcription cis-regulatory region binding"/>
    <property type="evidence" value="ECO:0007669"/>
    <property type="project" value="TreeGrafter"/>
</dbReference>
<dbReference type="GO" id="GO:2000143">
    <property type="term" value="P:negative regulation of DNA-templated transcription initiation"/>
    <property type="evidence" value="ECO:0007669"/>
    <property type="project" value="TreeGrafter"/>
</dbReference>
<evidence type="ECO:0000313" key="10">
    <source>
        <dbReference type="Proteomes" id="UP000590542"/>
    </source>
</evidence>
<dbReference type="InterPro" id="IPR020603">
    <property type="entry name" value="MraZ_dom"/>
</dbReference>
<keyword evidence="5 7" id="KW-0238">DNA-binding</keyword>
<evidence type="ECO:0000256" key="3">
    <source>
        <dbReference type="ARBA" id="ARBA00022737"/>
    </source>
</evidence>
<evidence type="ECO:0000256" key="7">
    <source>
        <dbReference type="HAMAP-Rule" id="MF_01008"/>
    </source>
</evidence>
<dbReference type="PANTHER" id="PTHR34701">
    <property type="entry name" value="TRANSCRIPTIONAL REGULATOR MRAZ"/>
    <property type="match status" value="1"/>
</dbReference>
<dbReference type="GO" id="GO:0003700">
    <property type="term" value="F:DNA-binding transcription factor activity"/>
    <property type="evidence" value="ECO:0007669"/>
    <property type="project" value="UniProtKB-UniRule"/>
</dbReference>
<dbReference type="GO" id="GO:0005737">
    <property type="term" value="C:cytoplasm"/>
    <property type="evidence" value="ECO:0007669"/>
    <property type="project" value="UniProtKB-UniRule"/>
</dbReference>
<evidence type="ECO:0000256" key="5">
    <source>
        <dbReference type="ARBA" id="ARBA00023125"/>
    </source>
</evidence>